<evidence type="ECO:0000313" key="1">
    <source>
        <dbReference type="EMBL" id="KKM70811.1"/>
    </source>
</evidence>
<protein>
    <submittedName>
        <fullName evidence="1">Uncharacterized protein</fullName>
    </submittedName>
</protein>
<accession>A0A0F9K838</accession>
<reference evidence="1" key="1">
    <citation type="journal article" date="2015" name="Nature">
        <title>Complex archaea that bridge the gap between prokaryotes and eukaryotes.</title>
        <authorList>
            <person name="Spang A."/>
            <person name="Saw J.H."/>
            <person name="Jorgensen S.L."/>
            <person name="Zaremba-Niedzwiedzka K."/>
            <person name="Martijn J."/>
            <person name="Lind A.E."/>
            <person name="van Eijk R."/>
            <person name="Schleper C."/>
            <person name="Guy L."/>
            <person name="Ettema T.J."/>
        </authorList>
    </citation>
    <scope>NUCLEOTIDE SEQUENCE</scope>
</reference>
<proteinExistence type="predicted"/>
<sequence>MNDDNATLIEFYKAGVETGRKNGIKEVVHWVNNEWYPSGDKWEEQLKEWGIHP</sequence>
<organism evidence="1">
    <name type="scientific">marine sediment metagenome</name>
    <dbReference type="NCBI Taxonomy" id="412755"/>
    <lineage>
        <taxon>unclassified sequences</taxon>
        <taxon>metagenomes</taxon>
        <taxon>ecological metagenomes</taxon>
    </lineage>
</organism>
<dbReference type="EMBL" id="LAZR01009747">
    <property type="protein sequence ID" value="KKM70811.1"/>
    <property type="molecule type" value="Genomic_DNA"/>
</dbReference>
<name>A0A0F9K838_9ZZZZ</name>
<dbReference type="AlphaFoldDB" id="A0A0F9K838"/>
<comment type="caution">
    <text evidence="1">The sequence shown here is derived from an EMBL/GenBank/DDBJ whole genome shotgun (WGS) entry which is preliminary data.</text>
</comment>
<gene>
    <name evidence="1" type="ORF">LCGC14_1437060</name>
</gene>